<protein>
    <recommendedName>
        <fullName evidence="2">Lipoprotein</fullName>
    </recommendedName>
</protein>
<reference evidence="1" key="1">
    <citation type="submission" date="2024-06" db="EMBL/GenBank/DDBJ databases">
        <title>Sequencing and assembly of the genome of Dyadobacter sp. strain 676, a symbiont of Cyamopsis tetragonoloba.</title>
        <authorList>
            <person name="Guro P."/>
            <person name="Sazanova A."/>
            <person name="Kuznetsova I."/>
            <person name="Belimov A."/>
            <person name="Safronova V."/>
        </authorList>
    </citation>
    <scope>NUCLEOTIDE SEQUENCE</scope>
    <source>
        <strain evidence="1">676</strain>
    </source>
</reference>
<name>A0AAU8FJ31_9BACT</name>
<gene>
    <name evidence="1" type="ORF">ABV298_30415</name>
</gene>
<evidence type="ECO:0000313" key="1">
    <source>
        <dbReference type="EMBL" id="XCH24561.1"/>
    </source>
</evidence>
<evidence type="ECO:0008006" key="2">
    <source>
        <dbReference type="Google" id="ProtNLM"/>
    </source>
</evidence>
<dbReference type="PROSITE" id="PS51257">
    <property type="entry name" value="PROKAR_LIPOPROTEIN"/>
    <property type="match status" value="1"/>
</dbReference>
<sequence length="156" mass="17431">MNVRFDKYLISLAAVLGFTLSACDDCSDMDMRATAPISFSIVDDDGNDLLASSKARYSVDSIRLFDNDSQKSIVVTNVYFPGLKSYVFYADCDKNGQGKSSLRLQFNSVDSDTLEVWYEQEKNACANVYKYTQFRHNGESVKKSPLTSALLIVKAK</sequence>
<proteinExistence type="predicted"/>
<accession>A0AAU8FJ31</accession>
<dbReference type="EMBL" id="CP159289">
    <property type="protein sequence ID" value="XCH24561.1"/>
    <property type="molecule type" value="Genomic_DNA"/>
</dbReference>
<organism evidence="1">
    <name type="scientific">Dyadobacter sp. 676</name>
    <dbReference type="NCBI Taxonomy" id="3088362"/>
    <lineage>
        <taxon>Bacteria</taxon>
        <taxon>Pseudomonadati</taxon>
        <taxon>Bacteroidota</taxon>
        <taxon>Cytophagia</taxon>
        <taxon>Cytophagales</taxon>
        <taxon>Spirosomataceae</taxon>
        <taxon>Dyadobacter</taxon>
    </lineage>
</organism>
<dbReference type="RefSeq" id="WP_353719876.1">
    <property type="nucleotide sequence ID" value="NZ_CP159289.1"/>
</dbReference>
<dbReference type="AlphaFoldDB" id="A0AAU8FJ31"/>